<proteinExistence type="predicted"/>
<organism evidence="1 2">
    <name type="scientific">Ixodes persulcatus</name>
    <name type="common">Taiga tick</name>
    <dbReference type="NCBI Taxonomy" id="34615"/>
    <lineage>
        <taxon>Eukaryota</taxon>
        <taxon>Metazoa</taxon>
        <taxon>Ecdysozoa</taxon>
        <taxon>Arthropoda</taxon>
        <taxon>Chelicerata</taxon>
        <taxon>Arachnida</taxon>
        <taxon>Acari</taxon>
        <taxon>Parasitiformes</taxon>
        <taxon>Ixodida</taxon>
        <taxon>Ixodoidea</taxon>
        <taxon>Ixodidae</taxon>
        <taxon>Ixodinae</taxon>
        <taxon>Ixodes</taxon>
    </lineage>
</organism>
<dbReference type="Proteomes" id="UP000805193">
    <property type="component" value="Unassembled WGS sequence"/>
</dbReference>
<reference evidence="1 2" key="1">
    <citation type="journal article" date="2020" name="Cell">
        <title>Large-Scale Comparative Analyses of Tick Genomes Elucidate Their Genetic Diversity and Vector Capacities.</title>
        <authorList>
            <consortium name="Tick Genome and Microbiome Consortium (TIGMIC)"/>
            <person name="Jia N."/>
            <person name="Wang J."/>
            <person name="Shi W."/>
            <person name="Du L."/>
            <person name="Sun Y."/>
            <person name="Zhan W."/>
            <person name="Jiang J.F."/>
            <person name="Wang Q."/>
            <person name="Zhang B."/>
            <person name="Ji P."/>
            <person name="Bell-Sakyi L."/>
            <person name="Cui X.M."/>
            <person name="Yuan T.T."/>
            <person name="Jiang B.G."/>
            <person name="Yang W.F."/>
            <person name="Lam T.T."/>
            <person name="Chang Q.C."/>
            <person name="Ding S.J."/>
            <person name="Wang X.J."/>
            <person name="Zhu J.G."/>
            <person name="Ruan X.D."/>
            <person name="Zhao L."/>
            <person name="Wei J.T."/>
            <person name="Ye R.Z."/>
            <person name="Que T.C."/>
            <person name="Du C.H."/>
            <person name="Zhou Y.H."/>
            <person name="Cheng J.X."/>
            <person name="Dai P.F."/>
            <person name="Guo W.B."/>
            <person name="Han X.H."/>
            <person name="Huang E.J."/>
            <person name="Li L.F."/>
            <person name="Wei W."/>
            <person name="Gao Y.C."/>
            <person name="Liu J.Z."/>
            <person name="Shao H.Z."/>
            <person name="Wang X."/>
            <person name="Wang C.C."/>
            <person name="Yang T.C."/>
            <person name="Huo Q.B."/>
            <person name="Li W."/>
            <person name="Chen H.Y."/>
            <person name="Chen S.E."/>
            <person name="Zhou L.G."/>
            <person name="Ni X.B."/>
            <person name="Tian J.H."/>
            <person name="Sheng Y."/>
            <person name="Liu T."/>
            <person name="Pan Y.S."/>
            <person name="Xia L.Y."/>
            <person name="Li J."/>
            <person name="Zhao F."/>
            <person name="Cao W.C."/>
        </authorList>
    </citation>
    <scope>NUCLEOTIDE SEQUENCE [LARGE SCALE GENOMIC DNA]</scope>
    <source>
        <strain evidence="1">Iper-2018</strain>
    </source>
</reference>
<keyword evidence="2" id="KW-1185">Reference proteome</keyword>
<evidence type="ECO:0000313" key="1">
    <source>
        <dbReference type="EMBL" id="KAG0444449.1"/>
    </source>
</evidence>
<name>A0AC60QXV7_IXOPE</name>
<protein>
    <submittedName>
        <fullName evidence="1">Uncharacterized protein</fullName>
    </submittedName>
</protein>
<accession>A0AC60QXV7</accession>
<comment type="caution">
    <text evidence="1">The sequence shown here is derived from an EMBL/GenBank/DDBJ whole genome shotgun (WGS) entry which is preliminary data.</text>
</comment>
<dbReference type="EMBL" id="JABSTQ010002024">
    <property type="protein sequence ID" value="KAG0444449.1"/>
    <property type="molecule type" value="Genomic_DNA"/>
</dbReference>
<sequence length="309" mass="33879">MRKLVLLSVAYSANVGGTGTLVGTAPNLILKGLLDERFKDSDDLTFAMWMVYSVPPMLVIIIVAWTYVQYLLQKLTRKDIESEASEKVMDEMKRRYEQLGSLRDIGSCVPAMAVAILLFVVPKEPRKGSASPGILTWEDANTRIHWGVILLINGSMTLAQASKKSGMSAMLVKELQVLEALPDFFVVSILCFAASMFTELTSNAAASSIMLPLVLEMALALRVHPYYFALPVTAGCSFSFMLPAATPPNAIVYELGKFKIIDMVGPGFVMNMLCVTVELIAIHLLGFPLFDLGTFPKWAENQTVSTVKP</sequence>
<gene>
    <name evidence="1" type="ORF">HPB47_013783</name>
</gene>
<evidence type="ECO:0000313" key="2">
    <source>
        <dbReference type="Proteomes" id="UP000805193"/>
    </source>
</evidence>